<dbReference type="Pfam" id="PF00620">
    <property type="entry name" value="RhoGAP"/>
    <property type="match status" value="1"/>
</dbReference>
<dbReference type="GO" id="GO:0005737">
    <property type="term" value="C:cytoplasm"/>
    <property type="evidence" value="ECO:0007669"/>
    <property type="project" value="TreeGrafter"/>
</dbReference>
<dbReference type="SUPFAM" id="SSF48350">
    <property type="entry name" value="GTPase activation domain, GAP"/>
    <property type="match status" value="1"/>
</dbReference>
<proteinExistence type="predicted"/>
<dbReference type="AlphaFoldDB" id="A0A2T0FM63"/>
<evidence type="ECO:0000256" key="2">
    <source>
        <dbReference type="SAM" id="MobiDB-lite"/>
    </source>
</evidence>
<evidence type="ECO:0000259" key="4">
    <source>
        <dbReference type="PROSITE" id="PS51741"/>
    </source>
</evidence>
<dbReference type="InterPro" id="IPR036390">
    <property type="entry name" value="WH_DNA-bd_sf"/>
</dbReference>
<dbReference type="Pfam" id="PF00610">
    <property type="entry name" value="DEP"/>
    <property type="match status" value="1"/>
</dbReference>
<sequence>MFHEAFWTHDYTSGVNVLFEKLKQGIEENAQVLAFISGWMRIESRLASDLGQLARHAAPSSHRGFSRDDGAVLKQTFTSYLAETETTAILHSRVAENLENKVHNPLEKWCQGHAKRVVDCENRLKAKLAEYTRLLQHVLKQRQVYYARSRQQEDAVDVKFEPVASTIRIFRENFMHPQTPMLDSEAEAFEIAGLQYTRSQLAKLMQKLLKDVTMQEYKVPLFGPYEHVSSGANIAASTRRHLKNDSIAYSEKFGQALVDQGFLKPVAQISNKFESSHTCYYQWQDNAFSLGVVAQVTELPTDPPEPSVEKAPSEGSEKGAQTPDMITEGEEYFQQVLELDIYRCEMEVEIAGVYEYMERCETDRISAIRHALGDFALFSQRPDDHREILRRLMNSKALVDPAQDVAELAAQYRTGPLVPTVTVYQGYNGAYCQTFGVEIKHSGFLVPLLLDYLAELDVPLTAWTEPYKLEDVYKLRGQINTGKPFKLESLKHFSVEVVVGVFREFLLELPESILPFTIYDTVKALYENDVTDQHLVSALLHVSKPSLEALKHITKYMTEQYPEDLEKLAKALALYLFRPRAISAICLHDKHPQLLILELLNRGDDIFESVEDKAKVSVRNKKSAPVAAHPSSPAASRLSPPRFSTPKRDVQPNLIPLSLTPERPANDRPRSRGFNITKGLGIQGPNANPN</sequence>
<dbReference type="Gene3D" id="1.10.555.10">
    <property type="entry name" value="Rho GTPase activation protein"/>
    <property type="match status" value="1"/>
</dbReference>
<accession>A0A2T0FM63</accession>
<dbReference type="Proteomes" id="UP000238350">
    <property type="component" value="Unassembled WGS sequence"/>
</dbReference>
<reference evidence="5 6" key="1">
    <citation type="submission" date="2017-04" db="EMBL/GenBank/DDBJ databases">
        <title>Genome sequencing of [Candida] sorbophila.</title>
        <authorList>
            <person name="Ahn J.O."/>
        </authorList>
    </citation>
    <scope>NUCLEOTIDE SEQUENCE [LARGE SCALE GENOMIC DNA]</scope>
    <source>
        <strain evidence="5 6">DS02</strain>
    </source>
</reference>
<feature type="region of interest" description="Disordered" evidence="2">
    <location>
        <begin position="618"/>
        <end position="690"/>
    </location>
</feature>
<dbReference type="PANTHER" id="PTHR23065:SF17">
    <property type="entry name" value="RHO-GTPASE-ACTIVATING PROTEIN RGD2"/>
    <property type="match status" value="1"/>
</dbReference>
<dbReference type="PROSITE" id="PS50238">
    <property type="entry name" value="RHOGAP"/>
    <property type="match status" value="1"/>
</dbReference>
<feature type="compositionally biased region" description="Basic and acidic residues" evidence="2">
    <location>
        <begin position="307"/>
        <end position="317"/>
    </location>
</feature>
<evidence type="ECO:0000313" key="5">
    <source>
        <dbReference type="EMBL" id="PRT56083.1"/>
    </source>
</evidence>
<dbReference type="GeneID" id="36517451"/>
<dbReference type="SUPFAM" id="SSF103657">
    <property type="entry name" value="BAR/IMD domain-like"/>
    <property type="match status" value="1"/>
</dbReference>
<keyword evidence="6" id="KW-1185">Reference proteome</keyword>
<feature type="region of interest" description="Disordered" evidence="2">
    <location>
        <begin position="299"/>
        <end position="322"/>
    </location>
</feature>
<organism evidence="5 6">
    <name type="scientific">Wickerhamiella sorbophila</name>
    <dbReference type="NCBI Taxonomy" id="45607"/>
    <lineage>
        <taxon>Eukaryota</taxon>
        <taxon>Fungi</taxon>
        <taxon>Dikarya</taxon>
        <taxon>Ascomycota</taxon>
        <taxon>Saccharomycotina</taxon>
        <taxon>Dipodascomycetes</taxon>
        <taxon>Dipodascales</taxon>
        <taxon>Trichomonascaceae</taxon>
        <taxon>Wickerhamiella</taxon>
    </lineage>
</organism>
<evidence type="ECO:0000313" key="6">
    <source>
        <dbReference type="Proteomes" id="UP000238350"/>
    </source>
</evidence>
<dbReference type="Pfam" id="PF00611">
    <property type="entry name" value="FCH"/>
    <property type="match status" value="1"/>
</dbReference>
<dbReference type="InterPro" id="IPR031160">
    <property type="entry name" value="F_BAR_dom"/>
</dbReference>
<dbReference type="STRING" id="45607.A0A2T0FM63"/>
<dbReference type="OrthoDB" id="2155291at2759"/>
<gene>
    <name evidence="5" type="ORF">B9G98_03703</name>
</gene>
<dbReference type="SUPFAM" id="SSF46785">
    <property type="entry name" value="Winged helix' DNA-binding domain"/>
    <property type="match status" value="1"/>
</dbReference>
<evidence type="ECO:0000256" key="1">
    <source>
        <dbReference type="PROSITE-ProRule" id="PRU01077"/>
    </source>
</evidence>
<dbReference type="PANTHER" id="PTHR23065">
    <property type="entry name" value="PROLINE-SERINE-THREONINE PHOSPHATASE INTERACTING PROTEIN 1"/>
    <property type="match status" value="1"/>
</dbReference>
<feature type="domain" description="Rho-GAP" evidence="3">
    <location>
        <begin position="437"/>
        <end position="607"/>
    </location>
</feature>
<dbReference type="GO" id="GO:0007264">
    <property type="term" value="P:small GTPase-mediated signal transduction"/>
    <property type="evidence" value="ECO:0007669"/>
    <property type="project" value="TreeGrafter"/>
</dbReference>
<dbReference type="Gene3D" id="1.20.1270.60">
    <property type="entry name" value="Arfaptin homology (AH) domain/BAR domain"/>
    <property type="match status" value="2"/>
</dbReference>
<evidence type="ECO:0000259" key="3">
    <source>
        <dbReference type="PROSITE" id="PS50238"/>
    </source>
</evidence>
<dbReference type="InterPro" id="IPR000198">
    <property type="entry name" value="RhoGAP_dom"/>
</dbReference>
<dbReference type="InterPro" id="IPR008936">
    <property type="entry name" value="Rho_GTPase_activation_prot"/>
</dbReference>
<feature type="compositionally biased region" description="Low complexity" evidence="2">
    <location>
        <begin position="623"/>
        <end position="641"/>
    </location>
</feature>
<dbReference type="InterPro" id="IPR001060">
    <property type="entry name" value="FCH_dom"/>
</dbReference>
<feature type="domain" description="F-BAR" evidence="4">
    <location>
        <begin position="1"/>
        <end position="404"/>
    </location>
</feature>
<protein>
    <submittedName>
        <fullName evidence="5">Rho-GTPase-activating protein 8</fullName>
    </submittedName>
</protein>
<dbReference type="EMBL" id="NDIQ01000022">
    <property type="protein sequence ID" value="PRT56083.1"/>
    <property type="molecule type" value="Genomic_DNA"/>
</dbReference>
<dbReference type="GO" id="GO:0000935">
    <property type="term" value="C:division septum"/>
    <property type="evidence" value="ECO:0007669"/>
    <property type="project" value="TreeGrafter"/>
</dbReference>
<keyword evidence="1" id="KW-0175">Coiled coil</keyword>
<dbReference type="RefSeq" id="XP_024666028.1">
    <property type="nucleotide sequence ID" value="XM_024810260.1"/>
</dbReference>
<dbReference type="GO" id="GO:0005096">
    <property type="term" value="F:GTPase activator activity"/>
    <property type="evidence" value="ECO:0007669"/>
    <property type="project" value="TreeGrafter"/>
</dbReference>
<dbReference type="GO" id="GO:0007010">
    <property type="term" value="P:cytoskeleton organization"/>
    <property type="evidence" value="ECO:0007669"/>
    <property type="project" value="TreeGrafter"/>
</dbReference>
<dbReference type="InterPro" id="IPR027267">
    <property type="entry name" value="AH/BAR_dom_sf"/>
</dbReference>
<dbReference type="PROSITE" id="PS51741">
    <property type="entry name" value="F_BAR"/>
    <property type="match status" value="1"/>
</dbReference>
<dbReference type="SMART" id="SM00055">
    <property type="entry name" value="FCH"/>
    <property type="match status" value="1"/>
</dbReference>
<dbReference type="InterPro" id="IPR000591">
    <property type="entry name" value="DEP_dom"/>
</dbReference>
<dbReference type="GO" id="GO:0005886">
    <property type="term" value="C:plasma membrane"/>
    <property type="evidence" value="ECO:0007669"/>
    <property type="project" value="TreeGrafter"/>
</dbReference>
<name>A0A2T0FM63_9ASCO</name>
<comment type="caution">
    <text evidence="5">The sequence shown here is derived from an EMBL/GenBank/DDBJ whole genome shotgun (WGS) entry which is preliminary data.</text>
</comment>